<comment type="caution">
    <text evidence="1">The sequence shown here is derived from an EMBL/GenBank/DDBJ whole genome shotgun (WGS) entry which is preliminary data.</text>
</comment>
<evidence type="ECO:0000313" key="1">
    <source>
        <dbReference type="EMBL" id="MBC6448072.1"/>
    </source>
</evidence>
<sequence>MIDSAALHAVFGWTEGVPRFACRWTIKANTHDLQWCTTIFDLLPDRTHIAVYPGAVSTYAVRLDRSGIDMLADTLETRDACAVPALHPAHGKRLLTLRPHTMPHQPPWTNRPADAPPYRGPMELALELPRDTGIRVLFFNERVPLLADTLAEIQQAFSGLA</sequence>
<name>A0ABR7L6Z2_9PSEU</name>
<proteinExistence type="predicted"/>
<accession>A0ABR7L6Z2</accession>
<dbReference type="EMBL" id="JABVED010000006">
    <property type="protein sequence ID" value="MBC6448072.1"/>
    <property type="molecule type" value="Genomic_DNA"/>
</dbReference>
<evidence type="ECO:0000313" key="2">
    <source>
        <dbReference type="Proteomes" id="UP000734823"/>
    </source>
</evidence>
<gene>
    <name evidence="1" type="ORF">GPZ80_12930</name>
</gene>
<dbReference type="RefSeq" id="WP_187220571.1">
    <property type="nucleotide sequence ID" value="NZ_JABVED010000006.1"/>
</dbReference>
<keyword evidence="2" id="KW-1185">Reference proteome</keyword>
<dbReference type="Proteomes" id="UP000734823">
    <property type="component" value="Unassembled WGS sequence"/>
</dbReference>
<protein>
    <submittedName>
        <fullName evidence="1">Uncharacterized protein</fullName>
    </submittedName>
</protein>
<organism evidence="1 2">
    <name type="scientific">Actinokineospora xionganensis</name>
    <dbReference type="NCBI Taxonomy" id="2684470"/>
    <lineage>
        <taxon>Bacteria</taxon>
        <taxon>Bacillati</taxon>
        <taxon>Actinomycetota</taxon>
        <taxon>Actinomycetes</taxon>
        <taxon>Pseudonocardiales</taxon>
        <taxon>Pseudonocardiaceae</taxon>
        <taxon>Actinokineospora</taxon>
    </lineage>
</organism>
<reference evidence="1 2" key="1">
    <citation type="submission" date="2020-06" db="EMBL/GenBank/DDBJ databases">
        <title>Actinokineospora xiongansis sp. nov., isolated from soil of Baiyangdian.</title>
        <authorList>
            <person name="Zhang X."/>
        </authorList>
    </citation>
    <scope>NUCLEOTIDE SEQUENCE [LARGE SCALE GENOMIC DNA]</scope>
    <source>
        <strain evidence="1 2">HBU206404</strain>
    </source>
</reference>